<proteinExistence type="predicted"/>
<evidence type="ECO:0008006" key="3">
    <source>
        <dbReference type="Google" id="ProtNLM"/>
    </source>
</evidence>
<evidence type="ECO:0000313" key="2">
    <source>
        <dbReference type="Proteomes" id="UP001500305"/>
    </source>
</evidence>
<keyword evidence="2" id="KW-1185">Reference proteome</keyword>
<organism evidence="1 2">
    <name type="scientific">Kitasatospora cystarginea</name>
    <dbReference type="NCBI Taxonomy" id="58350"/>
    <lineage>
        <taxon>Bacteria</taxon>
        <taxon>Bacillati</taxon>
        <taxon>Actinomycetota</taxon>
        <taxon>Actinomycetes</taxon>
        <taxon>Kitasatosporales</taxon>
        <taxon>Streptomycetaceae</taxon>
        <taxon>Kitasatospora</taxon>
    </lineage>
</organism>
<reference evidence="2" key="1">
    <citation type="journal article" date="2019" name="Int. J. Syst. Evol. Microbiol.">
        <title>The Global Catalogue of Microorganisms (GCM) 10K type strain sequencing project: providing services to taxonomists for standard genome sequencing and annotation.</title>
        <authorList>
            <consortium name="The Broad Institute Genomics Platform"/>
            <consortium name="The Broad Institute Genome Sequencing Center for Infectious Disease"/>
            <person name="Wu L."/>
            <person name="Ma J."/>
        </authorList>
    </citation>
    <scope>NUCLEOTIDE SEQUENCE [LARGE SCALE GENOMIC DNA]</scope>
    <source>
        <strain evidence="2">JCM 7356</strain>
    </source>
</reference>
<dbReference type="Gene3D" id="3.20.20.140">
    <property type="entry name" value="Metal-dependent hydrolases"/>
    <property type="match status" value="1"/>
</dbReference>
<accession>A0ABP5QHX2</accession>
<dbReference type="RefSeq" id="WP_344635305.1">
    <property type="nucleotide sequence ID" value="NZ_BAAATR010000004.1"/>
</dbReference>
<sequence length="388" mass="41802">MTAAAASGSTGTTAFADLPVEVHCHGFGDVDFSDFGSLDLLRLDEACAREGVLSLPTLYLHRDRLAEFEAFVHRYEALRRDGLLPHIAGIALEGPLLASHGGTPAATVWVPTRHEWERLTSLGEHGLVYSVVSPDIFSPASELGDALRAEQLDFPWLIETMLGHGVRPALGHFTRADPERSAQQVTELVDLAWQAEWNGTGTRVVTDHLFNDMPLNIRHAFRTTAARRDREATIASYDLPSWTLENAARTVGPVPAAIMREAAAGRIAACINFDGEHVDLAIAARAVELMGPQNTMLMTDRCDSARLGGQELHQTGENGLWYQAGGIVAAGSQPLARQIANARSQQLGDADIWQLVAGTAHRTFGLEIADGSGPRAMVPSSRSHSSPA</sequence>
<protein>
    <recommendedName>
        <fullName evidence="3">N-acetylglucosamine-6-phosphate deacetylase</fullName>
    </recommendedName>
</protein>
<name>A0ABP5QHX2_9ACTN</name>
<gene>
    <name evidence="1" type="ORF">GCM10010430_13630</name>
</gene>
<dbReference type="EMBL" id="BAAATR010000004">
    <property type="protein sequence ID" value="GAA2234175.1"/>
    <property type="molecule type" value="Genomic_DNA"/>
</dbReference>
<dbReference type="SUPFAM" id="SSF51556">
    <property type="entry name" value="Metallo-dependent hydrolases"/>
    <property type="match status" value="1"/>
</dbReference>
<dbReference type="Proteomes" id="UP001500305">
    <property type="component" value="Unassembled WGS sequence"/>
</dbReference>
<evidence type="ECO:0000313" key="1">
    <source>
        <dbReference type="EMBL" id="GAA2234175.1"/>
    </source>
</evidence>
<comment type="caution">
    <text evidence="1">The sequence shown here is derived from an EMBL/GenBank/DDBJ whole genome shotgun (WGS) entry which is preliminary data.</text>
</comment>
<dbReference type="InterPro" id="IPR032466">
    <property type="entry name" value="Metal_Hydrolase"/>
</dbReference>